<dbReference type="EMBL" id="JANPWB010000008">
    <property type="protein sequence ID" value="KAJ1167514.1"/>
    <property type="molecule type" value="Genomic_DNA"/>
</dbReference>
<keyword evidence="3" id="KW-1185">Reference proteome</keyword>
<organism evidence="2 3">
    <name type="scientific">Pleurodeles waltl</name>
    <name type="common">Iberian ribbed newt</name>
    <dbReference type="NCBI Taxonomy" id="8319"/>
    <lineage>
        <taxon>Eukaryota</taxon>
        <taxon>Metazoa</taxon>
        <taxon>Chordata</taxon>
        <taxon>Craniata</taxon>
        <taxon>Vertebrata</taxon>
        <taxon>Euteleostomi</taxon>
        <taxon>Amphibia</taxon>
        <taxon>Batrachia</taxon>
        <taxon>Caudata</taxon>
        <taxon>Salamandroidea</taxon>
        <taxon>Salamandridae</taxon>
        <taxon>Pleurodelinae</taxon>
        <taxon>Pleurodeles</taxon>
    </lineage>
</organism>
<sequence length="127" mass="13631">MQCTDPLFNTNDDNKHPQALKESPHRSPRIEEPSSAQLLAEISSRIIQSISTNTAEGADNLLPEQKPVVWAAAETAPEADVDITSGRSLLLSASSADVSPGLLPEVLGQESSRRSFGIKQNNAENKP</sequence>
<evidence type="ECO:0000256" key="1">
    <source>
        <dbReference type="SAM" id="MobiDB-lite"/>
    </source>
</evidence>
<protein>
    <submittedName>
        <fullName evidence="2">Uncharacterized protein</fullName>
    </submittedName>
</protein>
<feature type="compositionally biased region" description="Basic and acidic residues" evidence="1">
    <location>
        <begin position="22"/>
        <end position="32"/>
    </location>
</feature>
<feature type="compositionally biased region" description="Polar residues" evidence="1">
    <location>
        <begin position="1"/>
        <end position="11"/>
    </location>
</feature>
<gene>
    <name evidence="2" type="ORF">NDU88_007905</name>
</gene>
<comment type="caution">
    <text evidence="2">The sequence shown here is derived from an EMBL/GenBank/DDBJ whole genome shotgun (WGS) entry which is preliminary data.</text>
</comment>
<reference evidence="2" key="1">
    <citation type="journal article" date="2022" name="bioRxiv">
        <title>Sequencing and chromosome-scale assembly of the giantPleurodeles waltlgenome.</title>
        <authorList>
            <person name="Brown T."/>
            <person name="Elewa A."/>
            <person name="Iarovenko S."/>
            <person name="Subramanian E."/>
            <person name="Araus A.J."/>
            <person name="Petzold A."/>
            <person name="Susuki M."/>
            <person name="Suzuki K.-i.T."/>
            <person name="Hayashi T."/>
            <person name="Toyoda A."/>
            <person name="Oliveira C."/>
            <person name="Osipova E."/>
            <person name="Leigh N.D."/>
            <person name="Simon A."/>
            <person name="Yun M.H."/>
        </authorList>
    </citation>
    <scope>NUCLEOTIDE SEQUENCE</scope>
    <source>
        <strain evidence="2">20211129_DDA</strain>
        <tissue evidence="2">Liver</tissue>
    </source>
</reference>
<name>A0AAV7SU53_PLEWA</name>
<proteinExistence type="predicted"/>
<evidence type="ECO:0000313" key="2">
    <source>
        <dbReference type="EMBL" id="KAJ1167514.1"/>
    </source>
</evidence>
<dbReference type="AlphaFoldDB" id="A0AAV7SU53"/>
<dbReference type="Proteomes" id="UP001066276">
    <property type="component" value="Chromosome 4_2"/>
</dbReference>
<evidence type="ECO:0000313" key="3">
    <source>
        <dbReference type="Proteomes" id="UP001066276"/>
    </source>
</evidence>
<feature type="region of interest" description="Disordered" evidence="1">
    <location>
        <begin position="1"/>
        <end position="35"/>
    </location>
</feature>
<accession>A0AAV7SU53</accession>